<name>X1FU78_9ZZZZ</name>
<protein>
    <recommendedName>
        <fullName evidence="2">TFIIB-type domain-containing protein</fullName>
    </recommendedName>
</protein>
<accession>X1FU78</accession>
<evidence type="ECO:0008006" key="2">
    <source>
        <dbReference type="Google" id="ProtNLM"/>
    </source>
</evidence>
<comment type="caution">
    <text evidence="1">The sequence shown here is derived from an EMBL/GenBank/DDBJ whole genome shotgun (WGS) entry which is preliminary data.</text>
</comment>
<sequence>MSNNERVKCPKCGSMTLISRDREDFCSNCGVELNYDDLEKGGGKVLILWVSFV</sequence>
<dbReference type="SUPFAM" id="SSF57783">
    <property type="entry name" value="Zinc beta-ribbon"/>
    <property type="match status" value="1"/>
</dbReference>
<gene>
    <name evidence="1" type="ORF">S01H4_65297</name>
</gene>
<proteinExistence type="predicted"/>
<dbReference type="AlphaFoldDB" id="X1FU78"/>
<feature type="non-terminal residue" evidence="1">
    <location>
        <position position="53"/>
    </location>
</feature>
<dbReference type="EMBL" id="BART01039902">
    <property type="protein sequence ID" value="GAH24333.1"/>
    <property type="molecule type" value="Genomic_DNA"/>
</dbReference>
<reference evidence="1" key="1">
    <citation type="journal article" date="2014" name="Front. Microbiol.">
        <title>High frequency of phylogenetically diverse reductive dehalogenase-homologous genes in deep subseafloor sedimentary metagenomes.</title>
        <authorList>
            <person name="Kawai M."/>
            <person name="Futagami T."/>
            <person name="Toyoda A."/>
            <person name="Takaki Y."/>
            <person name="Nishi S."/>
            <person name="Hori S."/>
            <person name="Arai W."/>
            <person name="Tsubouchi T."/>
            <person name="Morono Y."/>
            <person name="Uchiyama I."/>
            <person name="Ito T."/>
            <person name="Fujiyama A."/>
            <person name="Inagaki F."/>
            <person name="Takami H."/>
        </authorList>
    </citation>
    <scope>NUCLEOTIDE SEQUENCE</scope>
    <source>
        <strain evidence="1">Expedition CK06-06</strain>
    </source>
</reference>
<evidence type="ECO:0000313" key="1">
    <source>
        <dbReference type="EMBL" id="GAH24333.1"/>
    </source>
</evidence>
<organism evidence="1">
    <name type="scientific">marine sediment metagenome</name>
    <dbReference type="NCBI Taxonomy" id="412755"/>
    <lineage>
        <taxon>unclassified sequences</taxon>
        <taxon>metagenomes</taxon>
        <taxon>ecological metagenomes</taxon>
    </lineage>
</organism>